<evidence type="ECO:0000256" key="2">
    <source>
        <dbReference type="SAM" id="SignalP"/>
    </source>
</evidence>
<keyword evidence="4" id="KW-1185">Reference proteome</keyword>
<sequence>MTKFMKLVTFALKIGAHLAVGMGEIIPDLSREVAHLLKSPAAYSAAGVAAAGVVGVAAAGRVERNRGSRIIQQDLNAAQQWVVDFLRDQKCSGGRDIAEKFGLWRVRYRDSCQIAWVLRSSG</sequence>
<accession>A0AAF0QIV4</accession>
<reference evidence="3" key="1">
    <citation type="submission" date="2023-08" db="EMBL/GenBank/DDBJ databases">
        <title>A de novo genome assembly of Solanum verrucosum Schlechtendal, a Mexican diploid species geographically isolated from the other diploid A-genome species in potato relatives.</title>
        <authorList>
            <person name="Hosaka K."/>
        </authorList>
    </citation>
    <scope>NUCLEOTIDE SEQUENCE</scope>
    <source>
        <tissue evidence="3">Young leaves</tissue>
    </source>
</reference>
<gene>
    <name evidence="3" type="ORF">MTR67_014816</name>
</gene>
<proteinExistence type="predicted"/>
<feature type="signal peptide" evidence="2">
    <location>
        <begin position="1"/>
        <end position="23"/>
    </location>
</feature>
<dbReference type="PANTHER" id="PTHR47679:SF1">
    <property type="entry name" value="PROTEIN TORNADO 1"/>
    <property type="match status" value="1"/>
</dbReference>
<evidence type="ECO:0000313" key="3">
    <source>
        <dbReference type="EMBL" id="WMV21431.1"/>
    </source>
</evidence>
<protein>
    <submittedName>
        <fullName evidence="3">Uncharacterized protein</fullName>
    </submittedName>
</protein>
<keyword evidence="2" id="KW-0732">Signal</keyword>
<keyword evidence="1" id="KW-0812">Transmembrane</keyword>
<evidence type="ECO:0000256" key="1">
    <source>
        <dbReference type="SAM" id="Phobius"/>
    </source>
</evidence>
<keyword evidence="1" id="KW-0472">Membrane</keyword>
<dbReference type="AlphaFoldDB" id="A0AAF0QIV4"/>
<dbReference type="Proteomes" id="UP001234989">
    <property type="component" value="Chromosome 3"/>
</dbReference>
<dbReference type="PANTHER" id="PTHR47679">
    <property type="entry name" value="PROTEIN TORNADO 1"/>
    <property type="match status" value="1"/>
</dbReference>
<name>A0AAF0QIV4_SOLVR</name>
<organism evidence="3 4">
    <name type="scientific">Solanum verrucosum</name>
    <dbReference type="NCBI Taxonomy" id="315347"/>
    <lineage>
        <taxon>Eukaryota</taxon>
        <taxon>Viridiplantae</taxon>
        <taxon>Streptophyta</taxon>
        <taxon>Embryophyta</taxon>
        <taxon>Tracheophyta</taxon>
        <taxon>Spermatophyta</taxon>
        <taxon>Magnoliopsida</taxon>
        <taxon>eudicotyledons</taxon>
        <taxon>Gunneridae</taxon>
        <taxon>Pentapetalae</taxon>
        <taxon>asterids</taxon>
        <taxon>lamiids</taxon>
        <taxon>Solanales</taxon>
        <taxon>Solanaceae</taxon>
        <taxon>Solanoideae</taxon>
        <taxon>Solaneae</taxon>
        <taxon>Solanum</taxon>
    </lineage>
</organism>
<feature type="chain" id="PRO_5041911602" evidence="2">
    <location>
        <begin position="24"/>
        <end position="122"/>
    </location>
</feature>
<dbReference type="EMBL" id="CP133614">
    <property type="protein sequence ID" value="WMV21431.1"/>
    <property type="molecule type" value="Genomic_DNA"/>
</dbReference>
<evidence type="ECO:0000313" key="4">
    <source>
        <dbReference type="Proteomes" id="UP001234989"/>
    </source>
</evidence>
<keyword evidence="1" id="KW-1133">Transmembrane helix</keyword>
<feature type="transmembrane region" description="Helical" evidence="1">
    <location>
        <begin position="42"/>
        <end position="60"/>
    </location>
</feature>